<evidence type="ECO:0000313" key="1">
    <source>
        <dbReference type="EMBL" id="POP44945.1"/>
    </source>
</evidence>
<dbReference type="Pfam" id="PF12686">
    <property type="entry name" value="DUF3800"/>
    <property type="match status" value="1"/>
</dbReference>
<proteinExistence type="predicted"/>
<reference evidence="3 4" key="1">
    <citation type="submission" date="2018-01" db="EMBL/GenBank/DDBJ databases">
        <title>Superficieibacter electus gen. nov., sp. nov., an extended-spectrum beta-lactamase possessing member of the Enterobacteriaceae family, isolated from intensive care unit surfaces.</title>
        <authorList>
            <person name="Potter R.F."/>
            <person name="D'Souza A.W."/>
        </authorList>
    </citation>
    <scope>NUCLEOTIDE SEQUENCE [LARGE SCALE GENOMIC DNA]</scope>
    <source>
        <strain evidence="2 4">BP-1</strain>
        <strain evidence="1 3">BP-2</strain>
    </source>
</reference>
<dbReference type="EMBL" id="PQGE01000008">
    <property type="protein sequence ID" value="POP44945.1"/>
    <property type="molecule type" value="Genomic_DNA"/>
</dbReference>
<dbReference type="EMBL" id="PQGD01000010">
    <property type="protein sequence ID" value="POP48332.1"/>
    <property type="molecule type" value="Genomic_DNA"/>
</dbReference>
<dbReference type="OrthoDB" id="9799211at2"/>
<accession>A0A2P5GP35</accession>
<keyword evidence="3" id="KW-1185">Reference proteome</keyword>
<organism evidence="2 4">
    <name type="scientific">Superficieibacter electus</name>
    <dbReference type="NCBI Taxonomy" id="2022662"/>
    <lineage>
        <taxon>Bacteria</taxon>
        <taxon>Pseudomonadati</taxon>
        <taxon>Pseudomonadota</taxon>
        <taxon>Gammaproteobacteria</taxon>
        <taxon>Enterobacterales</taxon>
        <taxon>Enterobacteriaceae</taxon>
        <taxon>Superficieibacter</taxon>
    </lineage>
</organism>
<evidence type="ECO:0000313" key="4">
    <source>
        <dbReference type="Proteomes" id="UP000247005"/>
    </source>
</evidence>
<evidence type="ECO:0000313" key="2">
    <source>
        <dbReference type="EMBL" id="POP48332.1"/>
    </source>
</evidence>
<sequence length="272" mass="31752">MSESDNPGKLIWHVACDESGIDGQRFYGFGSLWMKYQRRGDFSKIIRDLRQKHGFFQEIKWKKANSKHFYPFYSELIDLFFNHQWLAFHCIVVEKSIVNKSFHNGDYDLAMRKHFTKLVTTKISGIICAHPDRDCYFRVEVDPIASRYKKADEAFHVIANNTLARQHGVKNLITRVVTKDSKESENIQISDFFLGAVMSAFQGKASSDTKLLLTNRIAEHLGWDSLNYDTWPSERKFNIWLFYDRSRGLRDIQTKSVILKTPLPTRRLKTSA</sequence>
<dbReference type="Proteomes" id="UP000237073">
    <property type="component" value="Unassembled WGS sequence"/>
</dbReference>
<dbReference type="RefSeq" id="WP_103676091.1">
    <property type="nucleotide sequence ID" value="NZ_PQGD01000010.1"/>
</dbReference>
<evidence type="ECO:0008006" key="5">
    <source>
        <dbReference type="Google" id="ProtNLM"/>
    </source>
</evidence>
<dbReference type="InterPro" id="IPR024524">
    <property type="entry name" value="DUF3800"/>
</dbReference>
<dbReference type="AlphaFoldDB" id="A0A2P5GP35"/>
<protein>
    <recommendedName>
        <fullName evidence="5">DUF3800 domain-containing protein</fullName>
    </recommendedName>
</protein>
<dbReference type="Proteomes" id="UP000247005">
    <property type="component" value="Unassembled WGS sequence"/>
</dbReference>
<evidence type="ECO:0000313" key="3">
    <source>
        <dbReference type="Proteomes" id="UP000237073"/>
    </source>
</evidence>
<name>A0A2P5GP35_9ENTR</name>
<gene>
    <name evidence="2" type="ORF">CHU32_13770</name>
    <name evidence="1" type="ORF">CHU33_10845</name>
</gene>
<comment type="caution">
    <text evidence="2">The sequence shown here is derived from an EMBL/GenBank/DDBJ whole genome shotgun (WGS) entry which is preliminary data.</text>
</comment>